<evidence type="ECO:0000256" key="1">
    <source>
        <dbReference type="SAM" id="MobiDB-lite"/>
    </source>
</evidence>
<reference evidence="3" key="1">
    <citation type="journal article" date="2021" name="Open Biol.">
        <title>Shared evolutionary footprints suggest mitochondrial oxidative damage underlies multiple complex I losses in fungi.</title>
        <authorList>
            <person name="Schikora-Tamarit M.A."/>
            <person name="Marcet-Houben M."/>
            <person name="Nosek J."/>
            <person name="Gabaldon T."/>
        </authorList>
    </citation>
    <scope>NUCLEOTIDE SEQUENCE</scope>
    <source>
        <strain evidence="3">NCAIM Y.01608</strain>
    </source>
</reference>
<feature type="compositionally biased region" description="Basic and acidic residues" evidence="1">
    <location>
        <begin position="361"/>
        <end position="373"/>
    </location>
</feature>
<feature type="compositionally biased region" description="Low complexity" evidence="1">
    <location>
        <begin position="124"/>
        <end position="134"/>
    </location>
</feature>
<feature type="region of interest" description="Disordered" evidence="1">
    <location>
        <begin position="1"/>
        <end position="22"/>
    </location>
</feature>
<dbReference type="PANTHER" id="PTHR28089">
    <property type="entry name" value="PROTEIN ZDS1-RELATED"/>
    <property type="match status" value="1"/>
</dbReference>
<feature type="compositionally biased region" description="Basic and acidic residues" evidence="1">
    <location>
        <begin position="442"/>
        <end position="463"/>
    </location>
</feature>
<name>A0A9P8NXM0_9ASCO</name>
<dbReference type="GO" id="GO:0005737">
    <property type="term" value="C:cytoplasm"/>
    <property type="evidence" value="ECO:0007669"/>
    <property type="project" value="TreeGrafter"/>
</dbReference>
<dbReference type="InterPro" id="IPR040206">
    <property type="entry name" value="Zds1/2"/>
</dbReference>
<feature type="domain" description="Protein Zds1 C-terminal" evidence="2">
    <location>
        <begin position="521"/>
        <end position="573"/>
    </location>
</feature>
<feature type="compositionally biased region" description="Basic and acidic residues" evidence="1">
    <location>
        <begin position="135"/>
        <end position="159"/>
    </location>
</feature>
<evidence type="ECO:0000313" key="3">
    <source>
        <dbReference type="EMBL" id="KAH3661077.1"/>
    </source>
</evidence>
<evidence type="ECO:0000259" key="2">
    <source>
        <dbReference type="SMART" id="SM01327"/>
    </source>
</evidence>
<accession>A0A9P8NXM0</accession>
<feature type="region of interest" description="Disordered" evidence="1">
    <location>
        <begin position="215"/>
        <end position="479"/>
    </location>
</feature>
<feature type="compositionally biased region" description="Low complexity" evidence="1">
    <location>
        <begin position="278"/>
        <end position="292"/>
    </location>
</feature>
<sequence>MEPHKSPTGTKGSRKSTHEELLAASQAVEQEINAVKALKRLSIGNNLSYDPDLPYSESEKLDFDIIDIHNDKENQTPVDDELDQDHVLPDANKFMWVPATAHPQLAPEKFRKHVQATVDEITSKLQRSASSRSSLSHETRDSQTDLEKPTEPNRTDTGLHRKPSIKQLTKELESLSQMAGLDDTDAVTLARTLSSSSWKLKENFDTVSSLSRKSSASSVDSELDLPGTQLKRSKWTTYRRGSRSSRATPQSPHILANSAPSVFPDHLKSKTLPHTHSSKAAMSSATTSAAVSPEILPPVSSKAPTSSLPPLPVEKNSPLPPLPKKQSVQTAPPVKSPPQTPEKHIEQKTSRKSSWTWLSGNKDKEKKEKERSPPNHSRNRHGTASDVVSIQNVESPLPSPPREQEKEKKSLSGFFKLKKDKPKSTEKSAPPETLSDSDNESITDKRILNLRKKKEEPQHEHVGKQPRPAVQQHPPPIADSPLDAVSENIKQTLMSQRRNTKPNQPLQMTDSAFGFPLPPISPSTLVMLNHRFPIHVERAVYRLSHLKLSDPKRPLRQQVLLSNFMYAYLNLVNHTLFLQQQEETYAQPVEEDNFVEPVEEYAFDDVYGGYTEEVVYEH</sequence>
<dbReference type="Pfam" id="PF08632">
    <property type="entry name" value="Zds_C"/>
    <property type="match status" value="1"/>
</dbReference>
<feature type="compositionally biased region" description="Pro residues" evidence="1">
    <location>
        <begin position="307"/>
        <end position="323"/>
    </location>
</feature>
<dbReference type="EMBL" id="JAEUBD010001468">
    <property type="protein sequence ID" value="KAH3661077.1"/>
    <property type="molecule type" value="Genomic_DNA"/>
</dbReference>
<protein>
    <recommendedName>
        <fullName evidence="2">Protein Zds1 C-terminal domain-containing protein</fullName>
    </recommendedName>
</protein>
<dbReference type="SMART" id="SM01327">
    <property type="entry name" value="Zds_C"/>
    <property type="match status" value="1"/>
</dbReference>
<proteinExistence type="predicted"/>
<gene>
    <name evidence="3" type="ORF">OGATHE_005410</name>
</gene>
<comment type="caution">
    <text evidence="3">The sequence shown here is derived from an EMBL/GenBank/DDBJ whole genome shotgun (WGS) entry which is preliminary data.</text>
</comment>
<keyword evidence="4" id="KW-1185">Reference proteome</keyword>
<dbReference type="AlphaFoldDB" id="A0A9P8NXM0"/>
<evidence type="ECO:0000313" key="4">
    <source>
        <dbReference type="Proteomes" id="UP000788993"/>
    </source>
</evidence>
<feature type="region of interest" description="Disordered" evidence="1">
    <location>
        <begin position="124"/>
        <end position="164"/>
    </location>
</feature>
<dbReference type="Proteomes" id="UP000788993">
    <property type="component" value="Unassembled WGS sequence"/>
</dbReference>
<dbReference type="GO" id="GO:0010971">
    <property type="term" value="P:positive regulation of G2/M transition of mitotic cell cycle"/>
    <property type="evidence" value="ECO:0007669"/>
    <property type="project" value="TreeGrafter"/>
</dbReference>
<organism evidence="3 4">
    <name type="scientific">Ogataea polymorpha</name>
    <dbReference type="NCBI Taxonomy" id="460523"/>
    <lineage>
        <taxon>Eukaryota</taxon>
        <taxon>Fungi</taxon>
        <taxon>Dikarya</taxon>
        <taxon>Ascomycota</taxon>
        <taxon>Saccharomycotina</taxon>
        <taxon>Pichiomycetes</taxon>
        <taxon>Pichiales</taxon>
        <taxon>Pichiaceae</taxon>
        <taxon>Ogataea</taxon>
    </lineage>
</organism>
<dbReference type="GO" id="GO:0030010">
    <property type="term" value="P:establishment of cell polarity"/>
    <property type="evidence" value="ECO:0007669"/>
    <property type="project" value="TreeGrafter"/>
</dbReference>
<dbReference type="PANTHER" id="PTHR28089:SF1">
    <property type="entry name" value="PROTEIN ZDS1-RELATED"/>
    <property type="match status" value="1"/>
</dbReference>
<dbReference type="InterPro" id="IPR013941">
    <property type="entry name" value="ZDS1_C"/>
</dbReference>
<reference evidence="3" key="2">
    <citation type="submission" date="2021-01" db="EMBL/GenBank/DDBJ databases">
        <authorList>
            <person name="Schikora-Tamarit M.A."/>
        </authorList>
    </citation>
    <scope>NUCLEOTIDE SEQUENCE</scope>
    <source>
        <strain evidence="3">NCAIM Y.01608</strain>
    </source>
</reference>